<feature type="transmembrane region" description="Helical" evidence="2">
    <location>
        <begin position="174"/>
        <end position="195"/>
    </location>
</feature>
<comment type="caution">
    <text evidence="4">The sequence shown here is derived from an EMBL/GenBank/DDBJ whole genome shotgun (WGS) entry which is preliminary data.</text>
</comment>
<dbReference type="RefSeq" id="WP_358128939.1">
    <property type="nucleotide sequence ID" value="NZ_JBFALK010000001.1"/>
</dbReference>
<accession>A0ABV3G6U9</accession>
<keyword evidence="2" id="KW-0472">Membrane</keyword>
<keyword evidence="2" id="KW-0812">Transmembrane</keyword>
<protein>
    <recommendedName>
        <fullName evidence="3">Outer membrane channel protein CpnT-like N-terminal domain-containing protein</fullName>
    </recommendedName>
</protein>
<dbReference type="InterPro" id="IPR057746">
    <property type="entry name" value="CpnT-like_N"/>
</dbReference>
<name>A0ABV3G6U9_MICGL</name>
<dbReference type="EMBL" id="JBFALK010000001">
    <property type="protein sequence ID" value="MEV0967289.1"/>
    <property type="molecule type" value="Genomic_DNA"/>
</dbReference>
<evidence type="ECO:0000313" key="4">
    <source>
        <dbReference type="EMBL" id="MEV0967289.1"/>
    </source>
</evidence>
<dbReference type="Pfam" id="PF25547">
    <property type="entry name" value="WXG100_2"/>
    <property type="match status" value="1"/>
</dbReference>
<feature type="transmembrane region" description="Helical" evidence="2">
    <location>
        <begin position="141"/>
        <end position="162"/>
    </location>
</feature>
<feature type="domain" description="Outer membrane channel protein CpnT-like N-terminal" evidence="3">
    <location>
        <begin position="3"/>
        <end position="114"/>
    </location>
</feature>
<gene>
    <name evidence="4" type="ORF">AB0I59_01540</name>
</gene>
<evidence type="ECO:0000256" key="2">
    <source>
        <dbReference type="SAM" id="Phobius"/>
    </source>
</evidence>
<feature type="region of interest" description="Disordered" evidence="1">
    <location>
        <begin position="276"/>
        <end position="515"/>
    </location>
</feature>
<evidence type="ECO:0000256" key="1">
    <source>
        <dbReference type="SAM" id="MobiDB-lite"/>
    </source>
</evidence>
<proteinExistence type="predicted"/>
<feature type="compositionally biased region" description="Polar residues" evidence="1">
    <location>
        <begin position="364"/>
        <end position="373"/>
    </location>
</feature>
<evidence type="ECO:0000313" key="5">
    <source>
        <dbReference type="Proteomes" id="UP001551675"/>
    </source>
</evidence>
<keyword evidence="5" id="KW-1185">Reference proteome</keyword>
<feature type="transmembrane region" description="Helical" evidence="2">
    <location>
        <begin position="91"/>
        <end position="109"/>
    </location>
</feature>
<feature type="compositionally biased region" description="Basic and acidic residues" evidence="1">
    <location>
        <begin position="437"/>
        <end position="446"/>
    </location>
</feature>
<organism evidence="4 5">
    <name type="scientific">Microtetraspora glauca</name>
    <dbReference type="NCBI Taxonomy" id="1996"/>
    <lineage>
        <taxon>Bacteria</taxon>
        <taxon>Bacillati</taxon>
        <taxon>Actinomycetota</taxon>
        <taxon>Actinomycetes</taxon>
        <taxon>Streptosporangiales</taxon>
        <taxon>Streptosporangiaceae</taxon>
        <taxon>Microtetraspora</taxon>
    </lineage>
</organism>
<feature type="compositionally biased region" description="Gly residues" evidence="1">
    <location>
        <begin position="500"/>
        <end position="509"/>
    </location>
</feature>
<feature type="compositionally biased region" description="Polar residues" evidence="1">
    <location>
        <begin position="475"/>
        <end position="490"/>
    </location>
</feature>
<evidence type="ECO:0000259" key="3">
    <source>
        <dbReference type="Pfam" id="PF25547"/>
    </source>
</evidence>
<dbReference type="Proteomes" id="UP001551675">
    <property type="component" value="Unassembled WGS sequence"/>
</dbReference>
<reference evidence="4 5" key="1">
    <citation type="submission" date="2024-06" db="EMBL/GenBank/DDBJ databases">
        <title>The Natural Products Discovery Center: Release of the First 8490 Sequenced Strains for Exploring Actinobacteria Biosynthetic Diversity.</title>
        <authorList>
            <person name="Kalkreuter E."/>
            <person name="Kautsar S.A."/>
            <person name="Yang D."/>
            <person name="Bader C.D."/>
            <person name="Teijaro C.N."/>
            <person name="Fluegel L."/>
            <person name="Davis C.M."/>
            <person name="Simpson J.R."/>
            <person name="Lauterbach L."/>
            <person name="Steele A.D."/>
            <person name="Gui C."/>
            <person name="Meng S."/>
            <person name="Li G."/>
            <person name="Viehrig K."/>
            <person name="Ye F."/>
            <person name="Su P."/>
            <person name="Kiefer A.F."/>
            <person name="Nichols A."/>
            <person name="Cepeda A.J."/>
            <person name="Yan W."/>
            <person name="Fan B."/>
            <person name="Jiang Y."/>
            <person name="Adhikari A."/>
            <person name="Zheng C.-J."/>
            <person name="Schuster L."/>
            <person name="Cowan T.M."/>
            <person name="Smanski M.J."/>
            <person name="Chevrette M.G."/>
            <person name="De Carvalho L.P.S."/>
            <person name="Shen B."/>
        </authorList>
    </citation>
    <scope>NUCLEOTIDE SEQUENCE [LARGE SCALE GENOMIC DNA]</scope>
    <source>
        <strain evidence="4 5">NPDC050100</strain>
    </source>
</reference>
<keyword evidence="2" id="KW-1133">Transmembrane helix</keyword>
<sequence>MDWPEGDESGCFRLADACAAAARLVVNGGPAGRSRGGVGANPPEWDGEALKAFAAHVRQVYGGREADLVQRLVAAAIEFNRLGVQVQYTKRMIEVSVCLFVAQLAWLLAAAMGPWGGISFALIGSRVVLARLTVAQIARRLLINIAIFGGLVGGMDLAVQATQSRRDEVDWDQVLASAGTGALTGAFLTATSGFLSRLATPGLRLGMTPAEMSMFEKVLAASSKSVWGLMGQSGMANAAATAVSLGISGQFDWETVLKGGTAGVLGGADAHWAGWDPSWRSSPSTPRFSEGVSDPSAGPMADPSRHSPGLTSDASAVPMVDPAVRASGEPSGRMLEHPPTDGSGATSLAHAVSDEGPAGPGTSRPESATSPDAGTSRPGNDAGRPPGESARPEGAATRPQGAVRPVAETGGDGVAVSRTAAQRQGRADAPSGGPRSADPRPSDHADTSSMPTARPDIDSLINRPLGEDGAGPRSGTDQAPHSDPADSSATGAGVDAGAPGARGMGGEGRPGPLVREAPDAAIADGFAAIVEKTAERDLLVQLGRQQEADALSFQLNDLLDQMARLVPDEGERAFYEHHAEVRKSIELVAEEAGLSVDAVAEIMRAELVQLLDDRPVAVRISAENLLKVLEDGRFKSQFEVGRSRGVYYPSIRAGFEQMWFGYPMDSPAHTRPIYGFVNVLADSGANRYAVQGGRIEHYGDAQVTLRPEVRARTTVCMGDSLKEREGTMPSPLTDPRAESFGAFPHNADMPYIAPTLRGTGRDYAHPSFWERAYVEAQIHGGVAVTDIEHVMFESPPPSDVRQALDAAGIPWGHLNETRSE</sequence>